<accession>A0A1R3RX46</accession>
<name>A0A1R3RX46_ASPC5</name>
<evidence type="ECO:0000313" key="1">
    <source>
        <dbReference type="EMBL" id="OOF99053.1"/>
    </source>
</evidence>
<organism evidence="1 2">
    <name type="scientific">Aspergillus carbonarius (strain ITEM 5010)</name>
    <dbReference type="NCBI Taxonomy" id="602072"/>
    <lineage>
        <taxon>Eukaryota</taxon>
        <taxon>Fungi</taxon>
        <taxon>Dikarya</taxon>
        <taxon>Ascomycota</taxon>
        <taxon>Pezizomycotina</taxon>
        <taxon>Eurotiomycetes</taxon>
        <taxon>Eurotiomycetidae</taxon>
        <taxon>Eurotiales</taxon>
        <taxon>Aspergillaceae</taxon>
        <taxon>Aspergillus</taxon>
        <taxon>Aspergillus subgen. Circumdati</taxon>
    </lineage>
</organism>
<dbReference type="AlphaFoldDB" id="A0A1R3RX46"/>
<protein>
    <submittedName>
        <fullName evidence="1">Uncharacterized protein</fullName>
    </submittedName>
</protein>
<reference evidence="2" key="1">
    <citation type="journal article" date="2017" name="Genome Biol.">
        <title>Comparative genomics reveals high biological diversity and specific adaptations in the industrially and medically important fungal genus Aspergillus.</title>
        <authorList>
            <person name="de Vries R.P."/>
            <person name="Riley R."/>
            <person name="Wiebenga A."/>
            <person name="Aguilar-Osorio G."/>
            <person name="Amillis S."/>
            <person name="Uchima C.A."/>
            <person name="Anderluh G."/>
            <person name="Asadollahi M."/>
            <person name="Askin M."/>
            <person name="Barry K."/>
            <person name="Battaglia E."/>
            <person name="Bayram O."/>
            <person name="Benocci T."/>
            <person name="Braus-Stromeyer S.A."/>
            <person name="Caldana C."/>
            <person name="Canovas D."/>
            <person name="Cerqueira G.C."/>
            <person name="Chen F."/>
            <person name="Chen W."/>
            <person name="Choi C."/>
            <person name="Clum A."/>
            <person name="Dos Santos R.A."/>
            <person name="Damasio A.R."/>
            <person name="Diallinas G."/>
            <person name="Emri T."/>
            <person name="Fekete E."/>
            <person name="Flipphi M."/>
            <person name="Freyberg S."/>
            <person name="Gallo A."/>
            <person name="Gournas C."/>
            <person name="Habgood R."/>
            <person name="Hainaut M."/>
            <person name="Harispe M.L."/>
            <person name="Henrissat B."/>
            <person name="Hilden K.S."/>
            <person name="Hope R."/>
            <person name="Hossain A."/>
            <person name="Karabika E."/>
            <person name="Karaffa L."/>
            <person name="Karanyi Z."/>
            <person name="Krasevec N."/>
            <person name="Kuo A."/>
            <person name="Kusch H."/>
            <person name="LaButti K."/>
            <person name="Lagendijk E.L."/>
            <person name="Lapidus A."/>
            <person name="Levasseur A."/>
            <person name="Lindquist E."/>
            <person name="Lipzen A."/>
            <person name="Logrieco A.F."/>
            <person name="MacCabe A."/>
            <person name="Maekelae M.R."/>
            <person name="Malavazi I."/>
            <person name="Melin P."/>
            <person name="Meyer V."/>
            <person name="Mielnichuk N."/>
            <person name="Miskei M."/>
            <person name="Molnar A.P."/>
            <person name="Mule G."/>
            <person name="Ngan C.Y."/>
            <person name="Orejas M."/>
            <person name="Orosz E."/>
            <person name="Ouedraogo J.P."/>
            <person name="Overkamp K.M."/>
            <person name="Park H.-S."/>
            <person name="Perrone G."/>
            <person name="Piumi F."/>
            <person name="Punt P.J."/>
            <person name="Ram A.F."/>
            <person name="Ramon A."/>
            <person name="Rauscher S."/>
            <person name="Record E."/>
            <person name="Riano-Pachon D.M."/>
            <person name="Robert V."/>
            <person name="Roehrig J."/>
            <person name="Ruller R."/>
            <person name="Salamov A."/>
            <person name="Salih N.S."/>
            <person name="Samson R.A."/>
            <person name="Sandor E."/>
            <person name="Sanguinetti M."/>
            <person name="Schuetze T."/>
            <person name="Sepcic K."/>
            <person name="Shelest E."/>
            <person name="Sherlock G."/>
            <person name="Sophianopoulou V."/>
            <person name="Squina F.M."/>
            <person name="Sun H."/>
            <person name="Susca A."/>
            <person name="Todd R.B."/>
            <person name="Tsang A."/>
            <person name="Unkles S.E."/>
            <person name="van de Wiele N."/>
            <person name="van Rossen-Uffink D."/>
            <person name="Oliveira J.V."/>
            <person name="Vesth T.C."/>
            <person name="Visser J."/>
            <person name="Yu J.-H."/>
            <person name="Zhou M."/>
            <person name="Andersen M.R."/>
            <person name="Archer D.B."/>
            <person name="Baker S.E."/>
            <person name="Benoit I."/>
            <person name="Brakhage A.A."/>
            <person name="Braus G.H."/>
            <person name="Fischer R."/>
            <person name="Frisvad J.C."/>
            <person name="Goldman G.H."/>
            <person name="Houbraken J."/>
            <person name="Oakley B."/>
            <person name="Pocsi I."/>
            <person name="Scazzocchio C."/>
            <person name="Seiboth B."/>
            <person name="vanKuyk P.A."/>
            <person name="Wortman J."/>
            <person name="Dyer P.S."/>
            <person name="Grigoriev I.V."/>
        </authorList>
    </citation>
    <scope>NUCLEOTIDE SEQUENCE [LARGE SCALE GENOMIC DNA]</scope>
    <source>
        <strain evidence="2">ITEM 5010</strain>
    </source>
</reference>
<keyword evidence="2" id="KW-1185">Reference proteome</keyword>
<dbReference type="Proteomes" id="UP000188318">
    <property type="component" value="Unassembled WGS sequence"/>
</dbReference>
<dbReference type="VEuPathDB" id="FungiDB:ASPCADRAFT_403325"/>
<dbReference type="OrthoDB" id="5315444at2759"/>
<proteinExistence type="predicted"/>
<gene>
    <name evidence="1" type="ORF">ASPCADRAFT_403325</name>
</gene>
<evidence type="ECO:0000313" key="2">
    <source>
        <dbReference type="Proteomes" id="UP000188318"/>
    </source>
</evidence>
<sequence>MQQQQQQQQRQQRRRYPLLTYIQCAPIQRYLANITIGSTARQDQVDHAWANILSHYFQTHLYAVEREAYLQAQGTHKANICVANSKSNSLHKVIVVEAKRPSAGAPSANDWNSVMLQLQGNMLTTRAAAGTVQTMYGIAAIGSLARFYALLMNQNILVPDVWDGFPGNGVLNLIADAHLIDDLLRERRESITDFDNRH</sequence>
<dbReference type="STRING" id="602072.A0A1R3RX46"/>
<dbReference type="EMBL" id="KV907495">
    <property type="protein sequence ID" value="OOF99053.1"/>
    <property type="molecule type" value="Genomic_DNA"/>
</dbReference>
<dbReference type="OMA" id="HKWNGVR"/>